<dbReference type="EMBL" id="JANUXY010000001">
    <property type="protein sequence ID" value="MCS4485284.1"/>
    <property type="molecule type" value="Genomic_DNA"/>
</dbReference>
<keyword evidence="8 14" id="KW-0406">Ion transport</keyword>
<accession>A0ABT2EYD4</accession>
<keyword evidence="2 14" id="KW-0813">Transport</keyword>
<comment type="caution">
    <text evidence="15">The sequence shown here is derived from an EMBL/GenBank/DDBJ whole genome shotgun (WGS) entry which is preliminary data.</text>
</comment>
<protein>
    <recommendedName>
        <fullName evidence="14">Fluoride-specific ion channel FluC</fullName>
    </recommendedName>
</protein>
<evidence type="ECO:0000256" key="3">
    <source>
        <dbReference type="ARBA" id="ARBA00022475"/>
    </source>
</evidence>
<dbReference type="HAMAP" id="MF_00454">
    <property type="entry name" value="FluC"/>
    <property type="match status" value="1"/>
</dbReference>
<keyword evidence="5 14" id="KW-0479">Metal-binding</keyword>
<keyword evidence="3 14" id="KW-1003">Cell membrane</keyword>
<evidence type="ECO:0000256" key="8">
    <source>
        <dbReference type="ARBA" id="ARBA00023065"/>
    </source>
</evidence>
<dbReference type="Pfam" id="PF02537">
    <property type="entry name" value="CRCB"/>
    <property type="match status" value="1"/>
</dbReference>
<evidence type="ECO:0000256" key="4">
    <source>
        <dbReference type="ARBA" id="ARBA00022692"/>
    </source>
</evidence>
<evidence type="ECO:0000313" key="16">
    <source>
        <dbReference type="Proteomes" id="UP001205609"/>
    </source>
</evidence>
<keyword evidence="6 14" id="KW-1133">Transmembrane helix</keyword>
<feature type="transmembrane region" description="Helical" evidence="14">
    <location>
        <begin position="62"/>
        <end position="80"/>
    </location>
</feature>
<evidence type="ECO:0000256" key="12">
    <source>
        <dbReference type="ARBA" id="ARBA00035585"/>
    </source>
</evidence>
<dbReference type="RefSeq" id="WP_259197631.1">
    <property type="nucleotide sequence ID" value="NZ_JANUXY010000001.1"/>
</dbReference>
<reference evidence="15 16" key="1">
    <citation type="journal article" date="2023" name="Int. J. Syst. Evol. Microbiol.">
        <title>Streptococcus sciuri sp. nov., Staphylococcus marylandisciuri sp. nov. and Staphylococcus americanisciuri sp. nov., isolated from faeces of eastern grey squirrel (Sciurus carolinensis).</title>
        <authorList>
            <person name="Volokhov D.V."/>
            <person name="Zagorodnyaya T.A."/>
            <person name="Furtak V.A."/>
            <person name="Nattanmai G."/>
            <person name="Randall L."/>
            <person name="Jose S."/>
            <person name="Gao Y."/>
            <person name="Eisenberg T."/>
            <person name="Delmonte P."/>
            <person name="Blom J."/>
            <person name="Mitchell K.K."/>
        </authorList>
    </citation>
    <scope>NUCLEOTIDE SEQUENCE [LARGE SCALE GENOMIC DNA]</scope>
    <source>
        <strain evidence="15 16">GRT3</strain>
    </source>
</reference>
<evidence type="ECO:0000313" key="15">
    <source>
        <dbReference type="EMBL" id="MCS4485284.1"/>
    </source>
</evidence>
<evidence type="ECO:0000256" key="9">
    <source>
        <dbReference type="ARBA" id="ARBA00023136"/>
    </source>
</evidence>
<name>A0ABT2EYD4_9STAP</name>
<feature type="transmembrane region" description="Helical" evidence="14">
    <location>
        <begin position="92"/>
        <end position="113"/>
    </location>
</feature>
<evidence type="ECO:0000256" key="11">
    <source>
        <dbReference type="ARBA" id="ARBA00035120"/>
    </source>
</evidence>
<gene>
    <name evidence="14" type="primary">fluC</name>
    <name evidence="14" type="synonym">crcB</name>
    <name evidence="15" type="ORF">NXS11_00085</name>
</gene>
<evidence type="ECO:0000256" key="6">
    <source>
        <dbReference type="ARBA" id="ARBA00022989"/>
    </source>
</evidence>
<keyword evidence="16" id="KW-1185">Reference proteome</keyword>
<feature type="binding site" evidence="14">
    <location>
        <position position="73"/>
    </location>
    <ligand>
        <name>Na(+)</name>
        <dbReference type="ChEBI" id="CHEBI:29101"/>
        <note>structural</note>
    </ligand>
</feature>
<evidence type="ECO:0000256" key="5">
    <source>
        <dbReference type="ARBA" id="ARBA00022723"/>
    </source>
</evidence>
<dbReference type="InterPro" id="IPR003691">
    <property type="entry name" value="FluC"/>
</dbReference>
<comment type="activity regulation">
    <text evidence="14">Na(+) is not transported, but it plays an essential structural role and its presence is essential for fluoride channel function.</text>
</comment>
<organism evidence="15 16">
    <name type="scientific">Staphylococcus americanisciuri</name>
    <dbReference type="NCBI Taxonomy" id="2973940"/>
    <lineage>
        <taxon>Bacteria</taxon>
        <taxon>Bacillati</taxon>
        <taxon>Bacillota</taxon>
        <taxon>Bacilli</taxon>
        <taxon>Bacillales</taxon>
        <taxon>Staphylococcaceae</taxon>
        <taxon>Staphylococcus</taxon>
    </lineage>
</organism>
<keyword evidence="9 14" id="KW-0472">Membrane</keyword>
<evidence type="ECO:0000256" key="1">
    <source>
        <dbReference type="ARBA" id="ARBA00004651"/>
    </source>
</evidence>
<evidence type="ECO:0000256" key="2">
    <source>
        <dbReference type="ARBA" id="ARBA00022448"/>
    </source>
</evidence>
<dbReference type="PANTHER" id="PTHR28259:SF16">
    <property type="entry name" value="FLUORIDE-SPECIFIC ION CHANNEL FLUC 2"/>
    <property type="match status" value="1"/>
</dbReference>
<comment type="function">
    <text evidence="13 14">Fluoride-specific ion channel. Important for reducing fluoride concentration in the cell, thus reducing its toxicity.</text>
</comment>
<keyword evidence="7 14" id="KW-0915">Sodium</keyword>
<comment type="subcellular location">
    <subcellularLocation>
        <location evidence="1 14">Cell membrane</location>
        <topology evidence="1 14">Multi-pass membrane protein</topology>
    </subcellularLocation>
</comment>
<comment type="catalytic activity">
    <reaction evidence="12">
        <text>fluoride(in) = fluoride(out)</text>
        <dbReference type="Rhea" id="RHEA:76159"/>
        <dbReference type="ChEBI" id="CHEBI:17051"/>
    </reaction>
    <physiologicalReaction direction="left-to-right" evidence="12">
        <dbReference type="Rhea" id="RHEA:76160"/>
    </physiologicalReaction>
</comment>
<evidence type="ECO:0000256" key="7">
    <source>
        <dbReference type="ARBA" id="ARBA00023053"/>
    </source>
</evidence>
<feature type="transmembrane region" description="Helical" evidence="14">
    <location>
        <begin position="34"/>
        <end position="55"/>
    </location>
</feature>
<comment type="similarity">
    <text evidence="11 14">Belongs to the fluoride channel Fluc/FEX (TC 1.A.43) family.</text>
</comment>
<feature type="binding site" evidence="14">
    <location>
        <position position="70"/>
    </location>
    <ligand>
        <name>Na(+)</name>
        <dbReference type="ChEBI" id="CHEBI:29101"/>
        <note>structural</note>
    </ligand>
</feature>
<evidence type="ECO:0000256" key="10">
    <source>
        <dbReference type="ARBA" id="ARBA00023303"/>
    </source>
</evidence>
<sequence length="115" mass="12535">MNLLLILLGGGLGATTRALITDWSQHCYQNPFHLATIIVNLIGSSLIGFMGGIVMSNTPIHALFIIGLLGGLTTFSTVQLELLEMHNKTQILSFFCYSFIQYIGCFACCYVGTLI</sequence>
<proteinExistence type="inferred from homology"/>
<dbReference type="PANTHER" id="PTHR28259">
    <property type="entry name" value="FLUORIDE EXPORT PROTEIN 1-RELATED"/>
    <property type="match status" value="1"/>
</dbReference>
<evidence type="ECO:0000256" key="14">
    <source>
        <dbReference type="HAMAP-Rule" id="MF_00454"/>
    </source>
</evidence>
<evidence type="ECO:0000256" key="13">
    <source>
        <dbReference type="ARBA" id="ARBA00049940"/>
    </source>
</evidence>
<dbReference type="Proteomes" id="UP001205609">
    <property type="component" value="Unassembled WGS sequence"/>
</dbReference>
<keyword evidence="10 14" id="KW-0407">Ion channel</keyword>
<keyword evidence="4 14" id="KW-0812">Transmembrane</keyword>